<keyword evidence="2" id="KW-1185">Reference proteome</keyword>
<sequence length="51" mass="5585">MDLSAIISALKDFETFGKNIVGLFRFVPDFLLKLTELGDKQTGLAPEAKAN</sequence>
<protein>
    <submittedName>
        <fullName evidence="1">Uncharacterized protein</fullName>
    </submittedName>
</protein>
<dbReference type="EMBL" id="CP019688">
    <property type="protein sequence ID" value="AQQ16109.1"/>
    <property type="molecule type" value="Genomic_DNA"/>
</dbReference>
<accession>A0A1Q2HZ61</accession>
<dbReference type="Proteomes" id="UP000217209">
    <property type="component" value="Chromosome"/>
</dbReference>
<dbReference type="RefSeq" id="WP_157731364.1">
    <property type="nucleotide sequence ID" value="NZ_CALTZW010000014.1"/>
</dbReference>
<reference evidence="1 2" key="1">
    <citation type="submission" date="2016-12" db="EMBL/GenBank/DDBJ databases">
        <authorList>
            <person name="Song W.-J."/>
            <person name="Kurnit D.M."/>
        </authorList>
    </citation>
    <scope>NUCLEOTIDE SEQUENCE [LARGE SCALE GENOMIC DNA]</scope>
    <source>
        <strain evidence="1 2">DSM 30827</strain>
    </source>
</reference>
<proteinExistence type="predicted"/>
<evidence type="ECO:0000313" key="1">
    <source>
        <dbReference type="EMBL" id="AQQ16109.1"/>
    </source>
</evidence>
<gene>
    <name evidence="1" type="ORF">CGLAU_10875</name>
</gene>
<evidence type="ECO:0000313" key="2">
    <source>
        <dbReference type="Proteomes" id="UP000217209"/>
    </source>
</evidence>
<name>A0A1Q2HZ61_9CORY</name>
<dbReference type="KEGG" id="cgv:CGLAU_10875"/>
<organism evidence="1 2">
    <name type="scientific">Corynebacterium glaucum</name>
    <dbReference type="NCBI Taxonomy" id="187491"/>
    <lineage>
        <taxon>Bacteria</taxon>
        <taxon>Bacillati</taxon>
        <taxon>Actinomycetota</taxon>
        <taxon>Actinomycetes</taxon>
        <taxon>Mycobacteriales</taxon>
        <taxon>Corynebacteriaceae</taxon>
        <taxon>Corynebacterium</taxon>
    </lineage>
</organism>
<dbReference type="AlphaFoldDB" id="A0A1Q2HZ61"/>
<dbReference type="OrthoDB" id="4425447at2"/>